<dbReference type="InterPro" id="IPR003594">
    <property type="entry name" value="HATPase_dom"/>
</dbReference>
<dbReference type="Proteomes" id="UP001497493">
    <property type="component" value="Chromosome"/>
</dbReference>
<feature type="domain" description="Histidine kinase/HSP90-like ATPase" evidence="2">
    <location>
        <begin position="30"/>
        <end position="139"/>
    </location>
</feature>
<keyword evidence="1" id="KW-0723">Serine/threonine-protein kinase</keyword>
<dbReference type="Pfam" id="PF13581">
    <property type="entry name" value="HATPase_c_2"/>
    <property type="match status" value="1"/>
</dbReference>
<dbReference type="RefSeq" id="WP_348759509.1">
    <property type="nucleotide sequence ID" value="NZ_OZ026884.1"/>
</dbReference>
<dbReference type="InterPro" id="IPR050267">
    <property type="entry name" value="Anti-sigma-factor_SerPK"/>
</dbReference>
<dbReference type="GO" id="GO:0004674">
    <property type="term" value="F:protein serine/threonine kinase activity"/>
    <property type="evidence" value="ECO:0007669"/>
    <property type="project" value="UniProtKB-EC"/>
</dbReference>
<accession>A0ABM9NH91</accession>
<dbReference type="PANTHER" id="PTHR35526">
    <property type="entry name" value="ANTI-SIGMA-F FACTOR RSBW-RELATED"/>
    <property type="match status" value="1"/>
</dbReference>
<dbReference type="InterPro" id="IPR036890">
    <property type="entry name" value="HATPase_C_sf"/>
</dbReference>
<dbReference type="PANTHER" id="PTHR35526:SF3">
    <property type="entry name" value="ANTI-SIGMA-F FACTOR RSBW"/>
    <property type="match status" value="1"/>
</dbReference>
<dbReference type="Gene3D" id="3.30.565.10">
    <property type="entry name" value="Histidine kinase-like ATPase, C-terminal domain"/>
    <property type="match status" value="1"/>
</dbReference>
<evidence type="ECO:0000259" key="2">
    <source>
        <dbReference type="Pfam" id="PF13581"/>
    </source>
</evidence>
<dbReference type="EMBL" id="OZ026884">
    <property type="protein sequence ID" value="CAL1239990.1"/>
    <property type="molecule type" value="Genomic_DNA"/>
</dbReference>
<evidence type="ECO:0000256" key="1">
    <source>
        <dbReference type="ARBA" id="ARBA00022527"/>
    </source>
</evidence>
<dbReference type="EC" id="2.7.11.1" evidence="3"/>
<keyword evidence="3" id="KW-0808">Transferase</keyword>
<evidence type="ECO:0000313" key="4">
    <source>
        <dbReference type="Proteomes" id="UP001497493"/>
    </source>
</evidence>
<proteinExistence type="predicted"/>
<gene>
    <name evidence="3" type="ORF">MECH1_V1_1214</name>
</gene>
<reference evidence="3 4" key="1">
    <citation type="submission" date="2024-04" db="EMBL/GenBank/DDBJ databases">
        <authorList>
            <person name="Cremers G."/>
        </authorList>
    </citation>
    <scope>NUCLEOTIDE SEQUENCE [LARGE SCALE GENOMIC DNA]</scope>
    <source>
        <strain evidence="3">MeCH1-AG</strain>
    </source>
</reference>
<evidence type="ECO:0000313" key="3">
    <source>
        <dbReference type="EMBL" id="CAL1239990.1"/>
    </source>
</evidence>
<keyword evidence="4" id="KW-1185">Reference proteome</keyword>
<dbReference type="CDD" id="cd16936">
    <property type="entry name" value="HATPase_RsbW-like"/>
    <property type="match status" value="1"/>
</dbReference>
<keyword evidence="3" id="KW-0418">Kinase</keyword>
<organism evidence="3 4">
    <name type="scientific">Candidatus Methylocalor cossyra</name>
    <dbReference type="NCBI Taxonomy" id="3108543"/>
    <lineage>
        <taxon>Bacteria</taxon>
        <taxon>Pseudomonadati</taxon>
        <taxon>Pseudomonadota</taxon>
        <taxon>Gammaproteobacteria</taxon>
        <taxon>Methylococcales</taxon>
        <taxon>Methylococcaceae</taxon>
        <taxon>Candidatus Methylocalor</taxon>
    </lineage>
</organism>
<protein>
    <submittedName>
        <fullName evidence="3">Serine-protein kinase rsbW</fullName>
        <ecNumber evidence="3">2.7.11.1</ecNumber>
    </submittedName>
</protein>
<sequence length="142" mass="15851">MGGESDIHLEIVVPNHTRYLSLIGNIAEQVAKALHDYTGDREALAYHLNVVLTEAMVNAIEHASPADNQKTVRVCLRIADKDLRIYVYDQGQGFDIDAVPAPDFANLSERGRGLFLIRSLMDGVSYRKTECGNVLEMHKKLK</sequence>
<name>A0ABM9NH91_9GAMM</name>
<dbReference type="SUPFAM" id="SSF55874">
    <property type="entry name" value="ATPase domain of HSP90 chaperone/DNA topoisomerase II/histidine kinase"/>
    <property type="match status" value="1"/>
</dbReference>